<keyword evidence="5" id="KW-1133">Transmembrane helix</keyword>
<proteinExistence type="inferred from homology"/>
<keyword evidence="11" id="KW-1185">Reference proteome</keyword>
<dbReference type="InterPro" id="IPR058627">
    <property type="entry name" value="MdtA-like_C"/>
</dbReference>
<evidence type="ECO:0000256" key="5">
    <source>
        <dbReference type="SAM" id="Phobius"/>
    </source>
</evidence>
<dbReference type="AlphaFoldDB" id="A0A1M5KFG6"/>
<dbReference type="GO" id="GO:1990281">
    <property type="term" value="C:efflux pump complex"/>
    <property type="evidence" value="ECO:0007669"/>
    <property type="project" value="TreeGrafter"/>
</dbReference>
<keyword evidence="5" id="KW-0472">Membrane</keyword>
<dbReference type="InterPro" id="IPR006143">
    <property type="entry name" value="RND_pump_MFP"/>
</dbReference>
<reference evidence="11" key="1">
    <citation type="submission" date="2016-11" db="EMBL/GenBank/DDBJ databases">
        <authorList>
            <person name="Varghese N."/>
            <person name="Submissions S."/>
        </authorList>
    </citation>
    <scope>NUCLEOTIDE SEQUENCE [LARGE SCALE GENOMIC DNA]</scope>
    <source>
        <strain evidence="11">DSM 24579</strain>
    </source>
</reference>
<evidence type="ECO:0000259" key="6">
    <source>
        <dbReference type="Pfam" id="PF25876"/>
    </source>
</evidence>
<dbReference type="Pfam" id="PF25990">
    <property type="entry name" value="Beta-barrel_YknX"/>
    <property type="match status" value="1"/>
</dbReference>
<feature type="transmembrane region" description="Helical" evidence="5">
    <location>
        <begin position="37"/>
        <end position="55"/>
    </location>
</feature>
<keyword evidence="3" id="KW-0813">Transport</keyword>
<evidence type="ECO:0000256" key="3">
    <source>
        <dbReference type="ARBA" id="ARBA00022448"/>
    </source>
</evidence>
<evidence type="ECO:0000259" key="8">
    <source>
        <dbReference type="Pfam" id="PF25967"/>
    </source>
</evidence>
<comment type="subcellular location">
    <subcellularLocation>
        <location evidence="1">Cell envelope</location>
    </subcellularLocation>
</comment>
<evidence type="ECO:0000256" key="2">
    <source>
        <dbReference type="ARBA" id="ARBA00009477"/>
    </source>
</evidence>
<evidence type="ECO:0000313" key="10">
    <source>
        <dbReference type="EMBL" id="SHG51586.1"/>
    </source>
</evidence>
<feature type="domain" description="Multidrug resistance protein MdtA-like C-terminal permuted SH3" evidence="8">
    <location>
        <begin position="363"/>
        <end position="404"/>
    </location>
</feature>
<dbReference type="Gene3D" id="2.40.50.100">
    <property type="match status" value="1"/>
</dbReference>
<keyword evidence="5" id="KW-0812">Transmembrane</keyword>
<accession>A0A1M5KFG6</accession>
<dbReference type="PANTHER" id="PTHR30469">
    <property type="entry name" value="MULTIDRUG RESISTANCE PROTEIN MDTA"/>
    <property type="match status" value="1"/>
</dbReference>
<feature type="non-terminal residue" evidence="10">
    <location>
        <position position="1"/>
    </location>
</feature>
<evidence type="ECO:0000259" key="9">
    <source>
        <dbReference type="Pfam" id="PF25990"/>
    </source>
</evidence>
<dbReference type="EMBL" id="FQVT01000014">
    <property type="protein sequence ID" value="SHG51586.1"/>
    <property type="molecule type" value="Genomic_DNA"/>
</dbReference>
<dbReference type="STRING" id="1073325.SAMN05444483_11460"/>
<evidence type="ECO:0000256" key="1">
    <source>
        <dbReference type="ARBA" id="ARBA00004196"/>
    </source>
</evidence>
<dbReference type="FunFam" id="2.40.30.170:FF:000010">
    <property type="entry name" value="Efflux RND transporter periplasmic adaptor subunit"/>
    <property type="match status" value="1"/>
</dbReference>
<evidence type="ECO:0000256" key="4">
    <source>
        <dbReference type="SAM" id="MobiDB-lite"/>
    </source>
</evidence>
<dbReference type="InterPro" id="IPR058636">
    <property type="entry name" value="Beta-barrel_YknX"/>
</dbReference>
<dbReference type="SUPFAM" id="SSF111369">
    <property type="entry name" value="HlyD-like secretion proteins"/>
    <property type="match status" value="1"/>
</dbReference>
<dbReference type="Gene3D" id="2.40.30.170">
    <property type="match status" value="1"/>
</dbReference>
<dbReference type="NCBIfam" id="TIGR01730">
    <property type="entry name" value="RND_mfp"/>
    <property type="match status" value="1"/>
</dbReference>
<dbReference type="Proteomes" id="UP000183945">
    <property type="component" value="Unassembled WGS sequence"/>
</dbReference>
<dbReference type="Pfam" id="PF25967">
    <property type="entry name" value="RND-MFP_C"/>
    <property type="match status" value="1"/>
</dbReference>
<dbReference type="Pfam" id="PF25917">
    <property type="entry name" value="BSH_RND"/>
    <property type="match status" value="1"/>
</dbReference>
<evidence type="ECO:0000313" key="11">
    <source>
        <dbReference type="Proteomes" id="UP000183945"/>
    </source>
</evidence>
<dbReference type="PANTHER" id="PTHR30469:SF33">
    <property type="entry name" value="SLR1207 PROTEIN"/>
    <property type="match status" value="1"/>
</dbReference>
<comment type="similarity">
    <text evidence="2">Belongs to the membrane fusion protein (MFP) (TC 8.A.1) family.</text>
</comment>
<name>A0A1M5KFG6_SALEC</name>
<evidence type="ECO:0000259" key="7">
    <source>
        <dbReference type="Pfam" id="PF25917"/>
    </source>
</evidence>
<sequence>NISCSLLIVVIFEQSYIQDCTLAIRAWWGGYKTKKKIIIGSIVVGILAVVAFVFIKGNDAVIIEAKTVPAKIADVTTMVTATGTIEPINQVDVGTQVSGVVEKIFVDYNSEVKEGQLIAELDKTNLKATLTQAQATYDNALNQRNHTKTIYDRQKTLYDSQVISKSDFDDASYNYETAKGTVTQRLSDLQKAKTNLSYADIYSPIDGVVLSRAIDEGQTVAASFSTPTLFTIAKDLNEMQVEADVDEADIGQVKEGQRVSFTVDAYLGEEFEGVVTQVRLNPMVTSNVVTYTVVIKADNPDLKLKPGLTATISIYTLELKDVLTAEAKAINFKPTRPELTAYNQQQNLTVEPAKDRTTNRGNGSVVWVYGSNGEIKAQKVTLGASDGVNVQILSGLSEGEKLVYSLEGVNKSEVKTADKGESPFMPQRGGGRNR</sequence>
<dbReference type="InterPro" id="IPR058624">
    <property type="entry name" value="MdtA-like_HH"/>
</dbReference>
<organism evidence="10 11">
    <name type="scientific">Salegentibacter echinorum</name>
    <dbReference type="NCBI Taxonomy" id="1073325"/>
    <lineage>
        <taxon>Bacteria</taxon>
        <taxon>Pseudomonadati</taxon>
        <taxon>Bacteroidota</taxon>
        <taxon>Flavobacteriia</taxon>
        <taxon>Flavobacteriales</taxon>
        <taxon>Flavobacteriaceae</taxon>
        <taxon>Salegentibacter</taxon>
    </lineage>
</organism>
<feature type="region of interest" description="Disordered" evidence="4">
    <location>
        <begin position="415"/>
        <end position="434"/>
    </location>
</feature>
<dbReference type="Gene3D" id="1.10.287.470">
    <property type="entry name" value="Helix hairpin bin"/>
    <property type="match status" value="1"/>
</dbReference>
<protein>
    <submittedName>
        <fullName evidence="10">HlyD family secretion protein</fullName>
    </submittedName>
</protein>
<dbReference type="Pfam" id="PF25876">
    <property type="entry name" value="HH_MFP_RND"/>
    <property type="match status" value="1"/>
</dbReference>
<dbReference type="InterPro" id="IPR058625">
    <property type="entry name" value="MdtA-like_BSH"/>
</dbReference>
<feature type="domain" description="YknX-like beta-barrel" evidence="9">
    <location>
        <begin position="239"/>
        <end position="314"/>
    </location>
</feature>
<dbReference type="Gene3D" id="2.40.420.20">
    <property type="match status" value="1"/>
</dbReference>
<dbReference type="GO" id="GO:0015562">
    <property type="term" value="F:efflux transmembrane transporter activity"/>
    <property type="evidence" value="ECO:0007669"/>
    <property type="project" value="TreeGrafter"/>
</dbReference>
<feature type="domain" description="Multidrug resistance protein MdtA-like alpha-helical hairpin" evidence="6">
    <location>
        <begin position="129"/>
        <end position="199"/>
    </location>
</feature>
<feature type="domain" description="Multidrug resistance protein MdtA-like barrel-sandwich hybrid" evidence="7">
    <location>
        <begin position="89"/>
        <end position="228"/>
    </location>
</feature>
<gene>
    <name evidence="10" type="ORF">SAMN05444483_11460</name>
</gene>